<gene>
    <name evidence="3" type="ORF">S12H4_15592</name>
</gene>
<dbReference type="PANTHER" id="PTHR34987">
    <property type="entry name" value="C, PUTATIVE (AFU_ORTHOLOGUE AFUA_3G02880)-RELATED"/>
    <property type="match status" value="1"/>
</dbReference>
<feature type="non-terminal residue" evidence="3">
    <location>
        <position position="398"/>
    </location>
</feature>
<feature type="domain" description="Alpha-L-rhamnosidase six-hairpin glycosidase" evidence="2">
    <location>
        <begin position="128"/>
        <end position="360"/>
    </location>
</feature>
<accession>X1T8P5</accession>
<dbReference type="InterPro" id="IPR035396">
    <property type="entry name" value="Bac_rhamnosid6H"/>
</dbReference>
<dbReference type="GO" id="GO:0005975">
    <property type="term" value="P:carbohydrate metabolic process"/>
    <property type="evidence" value="ECO:0007669"/>
    <property type="project" value="InterPro"/>
</dbReference>
<feature type="non-terminal residue" evidence="3">
    <location>
        <position position="1"/>
    </location>
</feature>
<dbReference type="InterPro" id="IPR012341">
    <property type="entry name" value="6hp_glycosidase-like_sf"/>
</dbReference>
<organism evidence="3">
    <name type="scientific">marine sediment metagenome</name>
    <dbReference type="NCBI Taxonomy" id="412755"/>
    <lineage>
        <taxon>unclassified sequences</taxon>
        <taxon>metagenomes</taxon>
        <taxon>ecological metagenomes</taxon>
    </lineage>
</organism>
<dbReference type="Gene3D" id="2.60.120.260">
    <property type="entry name" value="Galactose-binding domain-like"/>
    <property type="match status" value="1"/>
</dbReference>
<dbReference type="SUPFAM" id="SSF48208">
    <property type="entry name" value="Six-hairpin glycosidases"/>
    <property type="match status" value="1"/>
</dbReference>
<name>X1T8P5_9ZZZZ</name>
<feature type="domain" description="Alpha-L-rhamnosidase concanavalin-like" evidence="1">
    <location>
        <begin position="19"/>
        <end position="92"/>
    </location>
</feature>
<dbReference type="InterPro" id="IPR008902">
    <property type="entry name" value="Rhamnosid_concanavalin"/>
</dbReference>
<comment type="caution">
    <text evidence="3">The sequence shown here is derived from an EMBL/GenBank/DDBJ whole genome shotgun (WGS) entry which is preliminary data.</text>
</comment>
<dbReference type="Gene3D" id="2.60.420.10">
    <property type="entry name" value="Maltose phosphorylase, domain 3"/>
    <property type="match status" value="1"/>
</dbReference>
<dbReference type="Gene3D" id="1.50.10.10">
    <property type="match status" value="1"/>
</dbReference>
<evidence type="ECO:0000259" key="2">
    <source>
        <dbReference type="Pfam" id="PF17389"/>
    </source>
</evidence>
<reference evidence="3" key="1">
    <citation type="journal article" date="2014" name="Front. Microbiol.">
        <title>High frequency of phylogenetically diverse reductive dehalogenase-homologous genes in deep subseafloor sedimentary metagenomes.</title>
        <authorList>
            <person name="Kawai M."/>
            <person name="Futagami T."/>
            <person name="Toyoda A."/>
            <person name="Takaki Y."/>
            <person name="Nishi S."/>
            <person name="Hori S."/>
            <person name="Arai W."/>
            <person name="Tsubouchi T."/>
            <person name="Morono Y."/>
            <person name="Uchiyama I."/>
            <person name="Ito T."/>
            <person name="Fujiyama A."/>
            <person name="Inagaki F."/>
            <person name="Takami H."/>
        </authorList>
    </citation>
    <scope>NUCLEOTIDE SEQUENCE</scope>
    <source>
        <strain evidence="3">Expedition CK06-06</strain>
    </source>
</reference>
<dbReference type="PANTHER" id="PTHR34987:SF4">
    <property type="entry name" value="ALPHA-L-RHAMNOSIDASE C-TERMINAL DOMAIN-CONTAINING PROTEIN"/>
    <property type="match status" value="1"/>
</dbReference>
<sequence length="398" mass="45230">DENEPLVIPASDTTGTWLLLFDFGEVLNGMAKLDIEGAAGTMVDILYAPFVLDNQFTHKTVDSDFLDRLVLSGNRDIWEATYFKPIRYMGVVLRSGKMPVKIYAAGIHHIVYPFERKGHIRAPDAHWIEQYMEASARTIQVCTTDGYTDNYRERRQYAQTGYYAALGNYWIFGDQALQRRYLIQVAQEQEANGMMPAYAPLAGDDYMVIVDANCLWLRSLRNYFLYSGDTLTTMELLPAAGKLMSLLHTYTNSLGLLDNPPYPYWLDHALNDRRGANFCLNGHYLGALEDFAQILGWLNEPGEEVYLARADLLRQSLRTHFWDNEQKLFSDALIDGERSDMFSEHANAMALAMNVATLAQVELIAKQLLVLGQHNFIQRKSGMTMVTPAMSYFLHKGL</sequence>
<proteinExistence type="predicted"/>
<dbReference type="Pfam" id="PF17389">
    <property type="entry name" value="Bac_rhamnosid6H"/>
    <property type="match status" value="1"/>
</dbReference>
<dbReference type="Pfam" id="PF05592">
    <property type="entry name" value="Bac_rhamnosid"/>
    <property type="match status" value="1"/>
</dbReference>
<evidence type="ECO:0000259" key="1">
    <source>
        <dbReference type="Pfam" id="PF05592"/>
    </source>
</evidence>
<evidence type="ECO:0000313" key="3">
    <source>
        <dbReference type="EMBL" id="GAI87756.1"/>
    </source>
</evidence>
<dbReference type="InterPro" id="IPR008928">
    <property type="entry name" value="6-hairpin_glycosidase_sf"/>
</dbReference>
<dbReference type="EMBL" id="BARW01007502">
    <property type="protein sequence ID" value="GAI87756.1"/>
    <property type="molecule type" value="Genomic_DNA"/>
</dbReference>
<protein>
    <submittedName>
        <fullName evidence="3">Uncharacterized protein</fullName>
    </submittedName>
</protein>
<dbReference type="AlphaFoldDB" id="X1T8P5"/>